<dbReference type="GO" id="GO:0006979">
    <property type="term" value="P:response to oxidative stress"/>
    <property type="evidence" value="ECO:0007669"/>
    <property type="project" value="TreeGrafter"/>
</dbReference>
<name>A0AAE8SU58_9PEZI</name>
<dbReference type="PANTHER" id="PTHR23354">
    <property type="entry name" value="NUCLEOLAR PROTEIN 7/ESTROGEN RECEPTOR COACTIVATOR-RELATED"/>
    <property type="match status" value="1"/>
</dbReference>
<evidence type="ECO:0000256" key="1">
    <source>
        <dbReference type="ARBA" id="ARBA00004173"/>
    </source>
</evidence>
<proteinExistence type="inferred from homology"/>
<accession>A0AAE8SU58</accession>
<feature type="region of interest" description="Disordered" evidence="6">
    <location>
        <begin position="70"/>
        <end position="100"/>
    </location>
</feature>
<dbReference type="AlphaFoldDB" id="A0AAE8SU58"/>
<evidence type="ECO:0000313" key="9">
    <source>
        <dbReference type="Proteomes" id="UP001187682"/>
    </source>
</evidence>
<gene>
    <name evidence="8" type="ORF">DNG_04008</name>
</gene>
<comment type="similarity">
    <text evidence="2">Belongs to the OXR1 family.</text>
</comment>
<feature type="region of interest" description="Disordered" evidence="6">
    <location>
        <begin position="219"/>
        <end position="259"/>
    </location>
</feature>
<dbReference type="Pfam" id="PF07534">
    <property type="entry name" value="TLD"/>
    <property type="match status" value="2"/>
</dbReference>
<feature type="compositionally biased region" description="Low complexity" evidence="6">
    <location>
        <begin position="21"/>
        <end position="31"/>
    </location>
</feature>
<evidence type="ECO:0000256" key="5">
    <source>
        <dbReference type="ARBA" id="ARBA00040604"/>
    </source>
</evidence>
<evidence type="ECO:0000313" key="8">
    <source>
        <dbReference type="EMBL" id="SPO01332.1"/>
    </source>
</evidence>
<feature type="compositionally biased region" description="Low complexity" evidence="6">
    <location>
        <begin position="80"/>
        <end position="96"/>
    </location>
</feature>
<dbReference type="EMBL" id="ONZQ02000005">
    <property type="protein sequence ID" value="SPO01332.1"/>
    <property type="molecule type" value="Genomic_DNA"/>
</dbReference>
<comment type="function">
    <text evidence="4">May be involved in protection from oxidative damage.</text>
</comment>
<dbReference type="GO" id="GO:0005739">
    <property type="term" value="C:mitochondrion"/>
    <property type="evidence" value="ECO:0007669"/>
    <property type="project" value="UniProtKB-SubCell"/>
</dbReference>
<dbReference type="Proteomes" id="UP001187682">
    <property type="component" value="Unassembled WGS sequence"/>
</dbReference>
<reference evidence="8" key="1">
    <citation type="submission" date="2018-03" db="EMBL/GenBank/DDBJ databases">
        <authorList>
            <person name="Guldener U."/>
        </authorList>
    </citation>
    <scope>NUCLEOTIDE SEQUENCE</scope>
</reference>
<sequence>MPKDLDRQSTTKENLPSTGTDSDSSADANANHAGPKDESAAPPPGRPSPSPGRLRSSVTNMWSGLMRSFSSDSTGFPTQSTNHNSASTDHSSTSSSLFQLPPLDPVELRGYKASTEPSARLLTSALAEEIRTLIPERMKLVDEWDLIFSLAQDGASLGTMYSRARAYDRATRAGFVIVVRDSSGGTFGAYLSEYPHPAPSYFGNGECFLWRATTVRDNSLPSQSSLPPPPSSDTTNLTYSRSTTVSSGGGGGGGGDAHHPPTTLRFKAFPYSGLNDFFMNCEASFFSIGSGGGHYGLWIDSGLLRGYSFNCETFGNEPLSEQGESFNILSVELWAIGK</sequence>
<feature type="compositionally biased region" description="Polar residues" evidence="6">
    <location>
        <begin position="70"/>
        <end position="79"/>
    </location>
</feature>
<evidence type="ECO:0000256" key="2">
    <source>
        <dbReference type="ARBA" id="ARBA00009540"/>
    </source>
</evidence>
<evidence type="ECO:0000259" key="7">
    <source>
        <dbReference type="PROSITE" id="PS51886"/>
    </source>
</evidence>
<feature type="compositionally biased region" description="Pro residues" evidence="6">
    <location>
        <begin position="41"/>
        <end position="50"/>
    </location>
</feature>
<evidence type="ECO:0000256" key="6">
    <source>
        <dbReference type="SAM" id="MobiDB-lite"/>
    </source>
</evidence>
<dbReference type="SMART" id="SM00584">
    <property type="entry name" value="TLDc"/>
    <property type="match status" value="1"/>
</dbReference>
<feature type="region of interest" description="Disordered" evidence="6">
    <location>
        <begin position="1"/>
        <end position="57"/>
    </location>
</feature>
<feature type="compositionally biased region" description="Polar residues" evidence="6">
    <location>
        <begin position="233"/>
        <end position="246"/>
    </location>
</feature>
<comment type="caution">
    <text evidence="8">The sequence shown here is derived from an EMBL/GenBank/DDBJ whole genome shotgun (WGS) entry which is preliminary data.</text>
</comment>
<evidence type="ECO:0000256" key="3">
    <source>
        <dbReference type="ARBA" id="ARBA00023128"/>
    </source>
</evidence>
<feature type="compositionally biased region" description="Polar residues" evidence="6">
    <location>
        <begin position="11"/>
        <end position="20"/>
    </location>
</feature>
<comment type="subcellular location">
    <subcellularLocation>
        <location evidence="1">Mitochondrion</location>
    </subcellularLocation>
</comment>
<dbReference type="GO" id="GO:0005634">
    <property type="term" value="C:nucleus"/>
    <property type="evidence" value="ECO:0007669"/>
    <property type="project" value="TreeGrafter"/>
</dbReference>
<keyword evidence="9" id="KW-1185">Reference proteome</keyword>
<organism evidence="8 9">
    <name type="scientific">Cephalotrichum gorgonifer</name>
    <dbReference type="NCBI Taxonomy" id="2041049"/>
    <lineage>
        <taxon>Eukaryota</taxon>
        <taxon>Fungi</taxon>
        <taxon>Dikarya</taxon>
        <taxon>Ascomycota</taxon>
        <taxon>Pezizomycotina</taxon>
        <taxon>Sordariomycetes</taxon>
        <taxon>Hypocreomycetidae</taxon>
        <taxon>Microascales</taxon>
        <taxon>Microascaceae</taxon>
        <taxon>Cephalotrichum</taxon>
    </lineage>
</organism>
<dbReference type="PANTHER" id="PTHR23354:SF62">
    <property type="entry name" value="MUSTARD, ISOFORM V"/>
    <property type="match status" value="1"/>
</dbReference>
<evidence type="ECO:0000256" key="4">
    <source>
        <dbReference type="ARBA" id="ARBA00037112"/>
    </source>
</evidence>
<dbReference type="InterPro" id="IPR006571">
    <property type="entry name" value="TLDc_dom"/>
</dbReference>
<feature type="compositionally biased region" description="Basic and acidic residues" evidence="6">
    <location>
        <begin position="1"/>
        <end position="10"/>
    </location>
</feature>
<protein>
    <recommendedName>
        <fullName evidence="5">Oxidation resistance protein 1</fullName>
    </recommendedName>
</protein>
<keyword evidence="3" id="KW-0496">Mitochondrion</keyword>
<dbReference type="PROSITE" id="PS51886">
    <property type="entry name" value="TLDC"/>
    <property type="match status" value="1"/>
</dbReference>
<feature type="domain" description="TLDc" evidence="7">
    <location>
        <begin position="120"/>
        <end position="337"/>
    </location>
</feature>